<dbReference type="GeneID" id="20527962"/>
<dbReference type="Proteomes" id="UP000030693">
    <property type="component" value="Unassembled WGS sequence"/>
</dbReference>
<dbReference type="RefSeq" id="XP_009495398.1">
    <property type="nucleotide sequence ID" value="XM_009497123.1"/>
</dbReference>
<gene>
    <name evidence="2" type="ORF">H696_03237</name>
</gene>
<accession>A0A058Z8C6</accession>
<evidence type="ECO:0000313" key="3">
    <source>
        <dbReference type="Proteomes" id="UP000030693"/>
    </source>
</evidence>
<name>A0A058Z8C6_FONAL</name>
<feature type="chain" id="PRO_5001571852" evidence="1">
    <location>
        <begin position="18"/>
        <end position="462"/>
    </location>
</feature>
<dbReference type="EMBL" id="KB932205">
    <property type="protein sequence ID" value="KCV69792.1"/>
    <property type="molecule type" value="Genomic_DNA"/>
</dbReference>
<proteinExistence type="predicted"/>
<dbReference type="AlphaFoldDB" id="A0A058Z8C6"/>
<evidence type="ECO:0000256" key="1">
    <source>
        <dbReference type="SAM" id="SignalP"/>
    </source>
</evidence>
<evidence type="ECO:0000313" key="2">
    <source>
        <dbReference type="EMBL" id="KCV69792.1"/>
    </source>
</evidence>
<feature type="signal peptide" evidence="1">
    <location>
        <begin position="1"/>
        <end position="17"/>
    </location>
</feature>
<keyword evidence="3" id="KW-1185">Reference proteome</keyword>
<reference evidence="2" key="1">
    <citation type="submission" date="2013-04" db="EMBL/GenBank/DDBJ databases">
        <title>The Genome Sequence of Fonticula alba ATCC 38817.</title>
        <authorList>
            <consortium name="The Broad Institute Genomics Platform"/>
            <person name="Russ C."/>
            <person name="Cuomo C."/>
            <person name="Burger G."/>
            <person name="Gray M.W."/>
            <person name="Holland P.W.H."/>
            <person name="King N."/>
            <person name="Lang F.B.F."/>
            <person name="Roger A.J."/>
            <person name="Ruiz-Trillo I."/>
            <person name="Brown M."/>
            <person name="Walker B."/>
            <person name="Young S."/>
            <person name="Zeng Q."/>
            <person name="Gargeya S."/>
            <person name="Fitzgerald M."/>
            <person name="Haas B."/>
            <person name="Abouelleil A."/>
            <person name="Allen A.W."/>
            <person name="Alvarado L."/>
            <person name="Arachchi H.M."/>
            <person name="Berlin A.M."/>
            <person name="Chapman S.B."/>
            <person name="Gainer-Dewar J."/>
            <person name="Goldberg J."/>
            <person name="Griggs A."/>
            <person name="Gujja S."/>
            <person name="Hansen M."/>
            <person name="Howarth C."/>
            <person name="Imamovic A."/>
            <person name="Ireland A."/>
            <person name="Larimer J."/>
            <person name="McCowan C."/>
            <person name="Murphy C."/>
            <person name="Pearson M."/>
            <person name="Poon T.W."/>
            <person name="Priest M."/>
            <person name="Roberts A."/>
            <person name="Saif S."/>
            <person name="Shea T."/>
            <person name="Sisk P."/>
            <person name="Sykes S."/>
            <person name="Wortman J."/>
            <person name="Nusbaum C."/>
            <person name="Birren B."/>
        </authorList>
    </citation>
    <scope>NUCLEOTIDE SEQUENCE [LARGE SCALE GENOMIC DNA]</scope>
    <source>
        <strain evidence="2">ATCC 38817</strain>
    </source>
</reference>
<keyword evidence="1" id="KW-0732">Signal</keyword>
<protein>
    <submittedName>
        <fullName evidence="2">Uncharacterized protein</fullName>
    </submittedName>
</protein>
<organism evidence="2">
    <name type="scientific">Fonticula alba</name>
    <name type="common">Slime mold</name>
    <dbReference type="NCBI Taxonomy" id="691883"/>
    <lineage>
        <taxon>Eukaryota</taxon>
        <taxon>Rotosphaerida</taxon>
        <taxon>Fonticulaceae</taxon>
        <taxon>Fonticula</taxon>
    </lineage>
</organism>
<sequence>MLALMVPAGLLAPGSRAATINPVSEYLYSGFESIATSGVPMHSANLLIDTPALGWSVDPDVGDLHFYHQRFDPLASDDPRAGTLFGREYEYMIHSLDPPDQWTALFVESPLEEPIMLAIYAHEVRVFHPSLSQDVPLDRAFEGLAAVYFQDTIHLLLADPTTQDLWVLEISSATSAPSTIGHAHQPGARPAAVAVGHGGFLFASDSLGVAHYDLAFRYRYNLLQDDPTPSDILTMGAVRLNVGPSSDSETLAVFFGSGRVALCFDWRNSMCADQQVLREELPPEVDLTALRILNPPALVSVLSEDHLYLEDGQKQLWRVALQMDLAPGDQLVLTRLELPPSVGPAENVRMLVMDLGAGSPVLRLATEMRVLFDYQTMRCDTDRSIGCMLDGTGGSLPLNWACQEDRVLSPFHPSGELCAGCRDGHTRELSTDGECACAACTRAGPTALARPCPFAGAPLLGL</sequence>